<dbReference type="OrthoDB" id="9815205at2"/>
<organism evidence="2 3">
    <name type="scientific">Capnocytophaga cynodegmi</name>
    <dbReference type="NCBI Taxonomy" id="28189"/>
    <lineage>
        <taxon>Bacteria</taxon>
        <taxon>Pseudomonadati</taxon>
        <taxon>Bacteroidota</taxon>
        <taxon>Flavobacteriia</taxon>
        <taxon>Flavobacteriales</taxon>
        <taxon>Flavobacteriaceae</taxon>
        <taxon>Capnocytophaga</taxon>
    </lineage>
</organism>
<dbReference type="InterPro" id="IPR036249">
    <property type="entry name" value="Thioredoxin-like_sf"/>
</dbReference>
<name>A0A0B7H8H9_9FLAO</name>
<dbReference type="InterPro" id="IPR013766">
    <property type="entry name" value="Thioredoxin_domain"/>
</dbReference>
<dbReference type="Proteomes" id="UP000038083">
    <property type="component" value="Unassembled WGS sequence"/>
</dbReference>
<sequence length="183" mass="21299">MKLKTILNLALILFILAFFVTPLGYESKIILQRIFSSSVEVLPANEQYKIDFDWKLKDRDDKEFNFSQSEGKKPSFVYFWSSWRVTSVADLSGIQKLYNDYKEKVDFYIITNELPSPVEELMSKRGYNFKVTYLIIGEKMPFDAEKIPSGYIIDKHGVVRAKSERIANWNSDKVRSLLDAISK</sequence>
<dbReference type="PROSITE" id="PS51352">
    <property type="entry name" value="THIOREDOXIN_2"/>
    <property type="match status" value="1"/>
</dbReference>
<gene>
    <name evidence="2" type="ORF">CCYN74_100088</name>
</gene>
<proteinExistence type="predicted"/>
<dbReference type="EMBL" id="CDOG01000002">
    <property type="protein sequence ID" value="CEN34212.1"/>
    <property type="molecule type" value="Genomic_DNA"/>
</dbReference>
<dbReference type="RefSeq" id="WP_018279661.1">
    <property type="nucleotide sequence ID" value="NZ_CDOF01000025.1"/>
</dbReference>
<dbReference type="SUPFAM" id="SSF52833">
    <property type="entry name" value="Thioredoxin-like"/>
    <property type="match status" value="1"/>
</dbReference>
<protein>
    <recommendedName>
        <fullName evidence="1">Thioredoxin domain-containing protein</fullName>
    </recommendedName>
</protein>
<evidence type="ECO:0000313" key="2">
    <source>
        <dbReference type="EMBL" id="CEN34212.1"/>
    </source>
</evidence>
<evidence type="ECO:0000259" key="1">
    <source>
        <dbReference type="PROSITE" id="PS51352"/>
    </source>
</evidence>
<dbReference type="AlphaFoldDB" id="A0A0B7H8H9"/>
<evidence type="ECO:0000313" key="3">
    <source>
        <dbReference type="Proteomes" id="UP000038083"/>
    </source>
</evidence>
<feature type="domain" description="Thioredoxin" evidence="1">
    <location>
        <begin position="36"/>
        <end position="183"/>
    </location>
</feature>
<dbReference type="Gene3D" id="3.40.30.10">
    <property type="entry name" value="Glutaredoxin"/>
    <property type="match status" value="1"/>
</dbReference>
<reference evidence="2 3" key="1">
    <citation type="submission" date="2015-01" db="EMBL/GenBank/DDBJ databases">
        <authorList>
            <person name="MANFREDI Pablo"/>
        </authorList>
    </citation>
    <scope>NUCLEOTIDE SEQUENCE [LARGE SCALE GENOMIC DNA]</scope>
    <source>
        <strain evidence="2 3">Ccy74</strain>
    </source>
</reference>
<accession>A0A0B7H8H9</accession>